<accession>A0A0U4WT59</accession>
<evidence type="ECO:0000313" key="2">
    <source>
        <dbReference type="EMBL" id="BAU31080.1"/>
    </source>
</evidence>
<proteinExistence type="predicted"/>
<dbReference type="Proteomes" id="UP000218965">
    <property type="component" value="Chromosome"/>
</dbReference>
<evidence type="ECO:0000313" key="3">
    <source>
        <dbReference type="Proteomes" id="UP000218965"/>
    </source>
</evidence>
<evidence type="ECO:0000256" key="1">
    <source>
        <dbReference type="SAM" id="MobiDB-lite"/>
    </source>
</evidence>
<organism evidence="2 3">
    <name type="scientific">Microcella alkaliphila</name>
    <dbReference type="NCBI Taxonomy" id="279828"/>
    <lineage>
        <taxon>Bacteria</taxon>
        <taxon>Bacillati</taxon>
        <taxon>Actinomycetota</taxon>
        <taxon>Actinomycetes</taxon>
        <taxon>Micrococcales</taxon>
        <taxon>Microbacteriaceae</taxon>
        <taxon>Microcella</taxon>
    </lineage>
</organism>
<dbReference type="AlphaFoldDB" id="A0A0U4WT59"/>
<reference evidence="3" key="1">
    <citation type="submission" date="2015-12" db="EMBL/GenBank/DDBJ databases">
        <authorList>
            <person name="Shamseldin A."/>
            <person name="Moawad H."/>
            <person name="Abd El-Rahim W.M."/>
            <person name="Sadowsky M.J."/>
        </authorList>
    </citation>
    <scope>NUCLEOTIDE SEQUENCE [LARGE SCALE GENOMIC DNA]</scope>
    <source>
        <strain evidence="3">JAM AC0309</strain>
    </source>
</reference>
<protein>
    <submittedName>
        <fullName evidence="2">Glutathione S-transferase</fullName>
    </submittedName>
</protein>
<gene>
    <name evidence="2" type="ORF">MalAC0309_0202</name>
</gene>
<dbReference type="KEGG" id="malk:MalAC0309_0202"/>
<feature type="region of interest" description="Disordered" evidence="1">
    <location>
        <begin position="1"/>
        <end position="26"/>
    </location>
</feature>
<dbReference type="GO" id="GO:0016740">
    <property type="term" value="F:transferase activity"/>
    <property type="evidence" value="ECO:0007669"/>
    <property type="project" value="UniProtKB-KW"/>
</dbReference>
<dbReference type="EMBL" id="AP017315">
    <property type="protein sequence ID" value="BAU31080.1"/>
    <property type="molecule type" value="Genomic_DNA"/>
</dbReference>
<keyword evidence="2" id="KW-0808">Transferase</keyword>
<name>A0A0U4WT59_9MICO</name>
<reference evidence="2 3" key="2">
    <citation type="submission" date="2016-01" db="EMBL/GenBank/DDBJ databases">
        <title>Microcella alkaliphila JAM AC0309 whole genome shotgun sequence.</title>
        <authorList>
            <person name="Kurata A."/>
            <person name="Hirose Y."/>
            <person name="Kishimoto N."/>
            <person name="Kobayashi T."/>
        </authorList>
    </citation>
    <scope>NUCLEOTIDE SEQUENCE [LARGE SCALE GENOMIC DNA]</scope>
    <source>
        <strain evidence="2 3">JAM AC0309</strain>
    </source>
</reference>
<sequence>MLLGHMLRHQRHQTKAIPTRHRVRHHSLQIKDTDTVDGVHGTWHKCQMHANYPWKMPSSRGTYTASRYTRGMSAKRERWP</sequence>